<dbReference type="InterPro" id="IPR010982">
    <property type="entry name" value="Lambda_DNA-bd_dom_sf"/>
</dbReference>
<dbReference type="Gene3D" id="1.25.40.10">
    <property type="entry name" value="Tetratricopeptide repeat domain"/>
    <property type="match status" value="1"/>
</dbReference>
<evidence type="ECO:0000313" key="3">
    <source>
        <dbReference type="Proteomes" id="UP001049518"/>
    </source>
</evidence>
<evidence type="ECO:0000313" key="2">
    <source>
        <dbReference type="EMBL" id="QXJ21043.1"/>
    </source>
</evidence>
<dbReference type="InterPro" id="IPR001387">
    <property type="entry name" value="Cro/C1-type_HTH"/>
</dbReference>
<feature type="domain" description="HTH cro/C1-type" evidence="1">
    <location>
        <begin position="14"/>
        <end position="70"/>
    </location>
</feature>
<keyword evidence="3" id="KW-1185">Reference proteome</keyword>
<dbReference type="SUPFAM" id="SSF47413">
    <property type="entry name" value="lambda repressor-like DNA-binding domains"/>
    <property type="match status" value="1"/>
</dbReference>
<dbReference type="Pfam" id="PF13560">
    <property type="entry name" value="HTH_31"/>
    <property type="match status" value="1"/>
</dbReference>
<dbReference type="InterPro" id="IPR011990">
    <property type="entry name" value="TPR-like_helical_dom_sf"/>
</dbReference>
<dbReference type="PROSITE" id="PS50943">
    <property type="entry name" value="HTH_CROC1"/>
    <property type="match status" value="1"/>
</dbReference>
<accession>A0ABX8QQH6</accession>
<dbReference type="Gene3D" id="1.10.260.40">
    <property type="entry name" value="lambda repressor-like DNA-binding domains"/>
    <property type="match status" value="1"/>
</dbReference>
<dbReference type="RefSeq" id="WP_231334168.1">
    <property type="nucleotide sequence ID" value="NZ_CP059572.1"/>
</dbReference>
<sequence>MFDDLAGQRTGRRIQILRERRGLSRPTLAGLVGMSGSWLKDVERGRLLPPRLPTLVKLAEALGVGDVALLAGTDMNIGDAASIPMASFARIPHEAIPAIRQAVRDPLLTVPGADGPLDIAALADRVRHAWRLWHGSKTHRTDVGRILPALIRDARIAERVAEPEQRREANAVLSDVYALVQHEIVWASEPELIWVVADRGVSAAHSADRPVALAGAAWTLAIVQRSMGDLDGAIRLVADAAALLRPRLDDGPVGLQAMYGALQLHAATTSARAGREGDALRYLDEGGKAAERLPKGYHHPWTQFGTSNVAVHAVSVGADLSKSATARDRARQIDPDTIPSRERRARLMVETARSYHQQRDYSAALDWLERAFSACNDSVHYSPQARQMASDAVDHGGPMIDRRARTFARRLDLPV</sequence>
<organism evidence="2 3">
    <name type="scientific">Actinomadura graeca</name>
    <dbReference type="NCBI Taxonomy" id="2750812"/>
    <lineage>
        <taxon>Bacteria</taxon>
        <taxon>Bacillati</taxon>
        <taxon>Actinomycetota</taxon>
        <taxon>Actinomycetes</taxon>
        <taxon>Streptosporangiales</taxon>
        <taxon>Thermomonosporaceae</taxon>
        <taxon>Actinomadura</taxon>
    </lineage>
</organism>
<dbReference type="SMART" id="SM00530">
    <property type="entry name" value="HTH_XRE"/>
    <property type="match status" value="1"/>
</dbReference>
<reference evidence="2" key="1">
    <citation type="submission" date="2020-07" db="EMBL/GenBank/DDBJ databases">
        <authorList>
            <person name="Tarantini F.S."/>
            <person name="Hong K.W."/>
            <person name="Chan K.G."/>
        </authorList>
    </citation>
    <scope>NUCLEOTIDE SEQUENCE</scope>
    <source>
        <strain evidence="2">32-07</strain>
    </source>
</reference>
<dbReference type="CDD" id="cd00093">
    <property type="entry name" value="HTH_XRE"/>
    <property type="match status" value="1"/>
</dbReference>
<evidence type="ECO:0000259" key="1">
    <source>
        <dbReference type="PROSITE" id="PS50943"/>
    </source>
</evidence>
<dbReference type="Proteomes" id="UP001049518">
    <property type="component" value="Chromosome"/>
</dbReference>
<dbReference type="EMBL" id="CP059572">
    <property type="protein sequence ID" value="QXJ21043.1"/>
    <property type="molecule type" value="Genomic_DNA"/>
</dbReference>
<protein>
    <submittedName>
        <fullName evidence="2">Helix-turn-helix domain-containing protein</fullName>
    </submittedName>
</protein>
<dbReference type="SUPFAM" id="SSF48452">
    <property type="entry name" value="TPR-like"/>
    <property type="match status" value="1"/>
</dbReference>
<name>A0ABX8QQH6_9ACTN</name>
<proteinExistence type="predicted"/>
<gene>
    <name evidence="2" type="ORF">AGRA3207_001856</name>
</gene>